<evidence type="ECO:0008006" key="3">
    <source>
        <dbReference type="Google" id="ProtNLM"/>
    </source>
</evidence>
<dbReference type="Proteomes" id="UP000094067">
    <property type="component" value="Unassembled WGS sequence"/>
</dbReference>
<dbReference type="AlphaFoldDB" id="A0A1E3AEM1"/>
<gene>
    <name evidence="1" type="ORF">BEI61_03054</name>
</gene>
<accession>A0A1E3AEM1</accession>
<reference evidence="1 2" key="1">
    <citation type="submission" date="2016-07" db="EMBL/GenBank/DDBJ databases">
        <title>Characterization of isolates of Eisenbergiella tayi derived from blood cultures, using whole genome sequencing.</title>
        <authorList>
            <person name="Burdz T."/>
            <person name="Wiebe D."/>
            <person name="Huynh C."/>
            <person name="Bernard K."/>
        </authorList>
    </citation>
    <scope>NUCLEOTIDE SEQUENCE [LARGE SCALE GENOMIC DNA]</scope>
    <source>
        <strain evidence="1 2">NML 110608</strain>
    </source>
</reference>
<evidence type="ECO:0000313" key="2">
    <source>
        <dbReference type="Proteomes" id="UP000094067"/>
    </source>
</evidence>
<organism evidence="1 2">
    <name type="scientific">Eisenbergiella tayi</name>
    <dbReference type="NCBI Taxonomy" id="1432052"/>
    <lineage>
        <taxon>Bacteria</taxon>
        <taxon>Bacillati</taxon>
        <taxon>Bacillota</taxon>
        <taxon>Clostridia</taxon>
        <taxon>Lachnospirales</taxon>
        <taxon>Lachnospiraceae</taxon>
        <taxon>Eisenbergiella</taxon>
    </lineage>
</organism>
<protein>
    <recommendedName>
        <fullName evidence="3">PIN domain-containing protein</fullName>
    </recommendedName>
</protein>
<sequence length="38" mass="4421">MKVLYDTNIILDLSYIITSNKKDYLSSKITVVEPLEFL</sequence>
<dbReference type="EMBL" id="MCGH01000002">
    <property type="protein sequence ID" value="ODM07164.1"/>
    <property type="molecule type" value="Genomic_DNA"/>
</dbReference>
<comment type="caution">
    <text evidence="1">The sequence shown here is derived from an EMBL/GenBank/DDBJ whole genome shotgun (WGS) entry which is preliminary data.</text>
</comment>
<proteinExistence type="predicted"/>
<name>A0A1E3AEM1_9FIRM</name>
<evidence type="ECO:0000313" key="1">
    <source>
        <dbReference type="EMBL" id="ODM07164.1"/>
    </source>
</evidence>